<name>A0A6A7ARC6_9PLEO</name>
<dbReference type="PRINTS" id="PR00465">
    <property type="entry name" value="EP450IV"/>
</dbReference>
<dbReference type="GO" id="GO:0016705">
    <property type="term" value="F:oxidoreductase activity, acting on paired donors, with incorporation or reduction of molecular oxygen"/>
    <property type="evidence" value="ECO:0007669"/>
    <property type="project" value="InterPro"/>
</dbReference>
<dbReference type="GO" id="GO:0005506">
    <property type="term" value="F:iron ion binding"/>
    <property type="evidence" value="ECO:0007669"/>
    <property type="project" value="InterPro"/>
</dbReference>
<dbReference type="InterPro" id="IPR050529">
    <property type="entry name" value="CYP450_sterol_14alpha_dmase"/>
</dbReference>
<protein>
    <submittedName>
        <fullName evidence="8">Cytochrome P450</fullName>
    </submittedName>
</protein>
<evidence type="ECO:0000256" key="4">
    <source>
        <dbReference type="ARBA" id="ARBA00022723"/>
    </source>
</evidence>
<dbReference type="AlphaFoldDB" id="A0A6A7ARC6"/>
<dbReference type="InterPro" id="IPR002403">
    <property type="entry name" value="Cyt_P450_E_grp-IV"/>
</dbReference>
<evidence type="ECO:0000256" key="6">
    <source>
        <dbReference type="PIRSR" id="PIRSR602403-1"/>
    </source>
</evidence>
<dbReference type="GO" id="GO:0020037">
    <property type="term" value="F:heme binding"/>
    <property type="evidence" value="ECO:0007669"/>
    <property type="project" value="InterPro"/>
</dbReference>
<accession>A0A6A7ARC6</accession>
<dbReference type="Proteomes" id="UP000799423">
    <property type="component" value="Unassembled WGS sequence"/>
</dbReference>
<keyword evidence="4 6" id="KW-0479">Metal-binding</keyword>
<comment type="similarity">
    <text evidence="2 7">Belongs to the cytochrome P450 family.</text>
</comment>
<dbReference type="InterPro" id="IPR001128">
    <property type="entry name" value="Cyt_P450"/>
</dbReference>
<dbReference type="PROSITE" id="PS00086">
    <property type="entry name" value="CYTOCHROME_P450"/>
    <property type="match status" value="1"/>
</dbReference>
<proteinExistence type="inferred from homology"/>
<dbReference type="Pfam" id="PF00067">
    <property type="entry name" value="p450"/>
    <property type="match status" value="1"/>
</dbReference>
<comment type="cofactor">
    <cofactor evidence="1 6">
        <name>heme</name>
        <dbReference type="ChEBI" id="CHEBI:30413"/>
    </cofactor>
</comment>
<keyword evidence="7" id="KW-0503">Monooxygenase</keyword>
<dbReference type="GO" id="GO:0008395">
    <property type="term" value="F:steroid hydroxylase activity"/>
    <property type="evidence" value="ECO:0007669"/>
    <property type="project" value="TreeGrafter"/>
</dbReference>
<evidence type="ECO:0000313" key="9">
    <source>
        <dbReference type="Proteomes" id="UP000799423"/>
    </source>
</evidence>
<evidence type="ECO:0000256" key="2">
    <source>
        <dbReference type="ARBA" id="ARBA00010617"/>
    </source>
</evidence>
<dbReference type="SUPFAM" id="SSF48264">
    <property type="entry name" value="Cytochrome P450"/>
    <property type="match status" value="1"/>
</dbReference>
<dbReference type="PANTHER" id="PTHR24304">
    <property type="entry name" value="CYTOCHROME P450 FAMILY 7"/>
    <property type="match status" value="1"/>
</dbReference>
<dbReference type="Gene3D" id="1.10.630.10">
    <property type="entry name" value="Cytochrome P450"/>
    <property type="match status" value="1"/>
</dbReference>
<organism evidence="8 9">
    <name type="scientific">Plenodomus tracheiphilus IPT5</name>
    <dbReference type="NCBI Taxonomy" id="1408161"/>
    <lineage>
        <taxon>Eukaryota</taxon>
        <taxon>Fungi</taxon>
        <taxon>Dikarya</taxon>
        <taxon>Ascomycota</taxon>
        <taxon>Pezizomycotina</taxon>
        <taxon>Dothideomycetes</taxon>
        <taxon>Pleosporomycetidae</taxon>
        <taxon>Pleosporales</taxon>
        <taxon>Pleosporineae</taxon>
        <taxon>Leptosphaeriaceae</taxon>
        <taxon>Plenodomus</taxon>
    </lineage>
</organism>
<dbReference type="InterPro" id="IPR036396">
    <property type="entry name" value="Cyt_P450_sf"/>
</dbReference>
<keyword evidence="5 6" id="KW-0408">Iron</keyword>
<evidence type="ECO:0000256" key="1">
    <source>
        <dbReference type="ARBA" id="ARBA00001971"/>
    </source>
</evidence>
<keyword evidence="9" id="KW-1185">Reference proteome</keyword>
<gene>
    <name evidence="8" type="ORF">T440DRAFT_314594</name>
</gene>
<dbReference type="OrthoDB" id="3366823at2759"/>
<evidence type="ECO:0000256" key="7">
    <source>
        <dbReference type="RuleBase" id="RU000461"/>
    </source>
</evidence>
<evidence type="ECO:0000313" key="8">
    <source>
        <dbReference type="EMBL" id="KAF2844665.1"/>
    </source>
</evidence>
<dbReference type="EMBL" id="MU006368">
    <property type="protein sequence ID" value="KAF2844665.1"/>
    <property type="molecule type" value="Genomic_DNA"/>
</dbReference>
<evidence type="ECO:0000256" key="3">
    <source>
        <dbReference type="ARBA" id="ARBA00022617"/>
    </source>
</evidence>
<keyword evidence="7" id="KW-0560">Oxidoreductase</keyword>
<sequence length="546" mass="61611">MNAVNGTSPNGNAPSYVIALQSNVYAQVLFGIFAICIGTRVTSSHRFKSIRDSTGYVTQPPTIPYWIPFVRHALSMAWDTKRFTARCLNQYGDGAPFFIDAAGRKILVLLDPAQIKRVMNASTELDPNPFIHDMILGQMLGSPKETVDFYKNDNGRMDEVQMTHIRQHVTGSALVSMSRKVFERLAANINEFYAQQNTEASEWIEVPDLFDFVQHQVTRAITETLMGSQITHDYPELYADQWRFMDSSIEIVMGLPRTVVPAAYAARDRLLANLKRWSRSSEALRTQGKANTIWDARAGSGLLQERQERYAQTAGFNEEARVSQILGLLFAGNSLTPPISFWYLFEALKDPLLLEKVSSEIHNNYEPSTQAYDFGQLTVRPILQSLHAETTRFYSSNVAVRVVTSKAFALDDKYVVPEKTLVFIYNRYTGQFTPGWAMARPNSTTYPLEQFWAERFLTGGERSRFSDANLTGSWTSFGGGEHKCPGRHFARNIGIATLAVLLGEYEMDLLDKEAAKKATPRVRDEAFGKMVPTSKVAARMRRRLVR</sequence>
<dbReference type="InterPro" id="IPR017972">
    <property type="entry name" value="Cyt_P450_CS"/>
</dbReference>
<keyword evidence="3 6" id="KW-0349">Heme</keyword>
<dbReference type="PANTHER" id="PTHR24304:SF2">
    <property type="entry name" value="24-HYDROXYCHOLESTEROL 7-ALPHA-HYDROXYLASE"/>
    <property type="match status" value="1"/>
</dbReference>
<evidence type="ECO:0000256" key="5">
    <source>
        <dbReference type="ARBA" id="ARBA00023004"/>
    </source>
</evidence>
<feature type="binding site" description="axial binding residue" evidence="6">
    <location>
        <position position="484"/>
    </location>
    <ligand>
        <name>heme</name>
        <dbReference type="ChEBI" id="CHEBI:30413"/>
    </ligand>
    <ligandPart>
        <name>Fe</name>
        <dbReference type="ChEBI" id="CHEBI:18248"/>
    </ligandPart>
</feature>
<reference evidence="8" key="1">
    <citation type="submission" date="2020-01" db="EMBL/GenBank/DDBJ databases">
        <authorList>
            <consortium name="DOE Joint Genome Institute"/>
            <person name="Haridas S."/>
            <person name="Albert R."/>
            <person name="Binder M."/>
            <person name="Bloem J."/>
            <person name="Labutti K."/>
            <person name="Salamov A."/>
            <person name="Andreopoulos B."/>
            <person name="Baker S.E."/>
            <person name="Barry K."/>
            <person name="Bills G."/>
            <person name="Bluhm B.H."/>
            <person name="Cannon C."/>
            <person name="Castanera R."/>
            <person name="Culley D.E."/>
            <person name="Daum C."/>
            <person name="Ezra D."/>
            <person name="Gonzalez J.B."/>
            <person name="Henrissat B."/>
            <person name="Kuo A."/>
            <person name="Liang C."/>
            <person name="Lipzen A."/>
            <person name="Lutzoni F."/>
            <person name="Magnuson J."/>
            <person name="Mondo S."/>
            <person name="Nolan M."/>
            <person name="Ohm R."/>
            <person name="Pangilinan J."/>
            <person name="Park H.-J."/>
            <person name="Ramirez L."/>
            <person name="Alfaro M."/>
            <person name="Sun H."/>
            <person name="Tritt A."/>
            <person name="Yoshinaga Y."/>
            <person name="Zwiers L.-H."/>
            <person name="Turgeon B.G."/>
            <person name="Goodwin S.B."/>
            <person name="Spatafora J.W."/>
            <person name="Crous P.W."/>
            <person name="Grigoriev I.V."/>
        </authorList>
    </citation>
    <scope>NUCLEOTIDE SEQUENCE</scope>
    <source>
        <strain evidence="8">IPT5</strain>
    </source>
</reference>